<dbReference type="GO" id="GO:0016837">
    <property type="term" value="F:carbon-oxygen lyase activity, acting on polysaccharides"/>
    <property type="evidence" value="ECO:0007669"/>
    <property type="project" value="UniProtKB-ARBA"/>
</dbReference>
<dbReference type="PANTHER" id="PTHR37322:SF3">
    <property type="entry name" value="CHONDROITIN SULFATE ABC EXOLYASE"/>
    <property type="match status" value="1"/>
</dbReference>
<evidence type="ECO:0000313" key="9">
    <source>
        <dbReference type="EMBL" id="SDD07425.1"/>
    </source>
</evidence>
<dbReference type="Gene3D" id="2.70.98.10">
    <property type="match status" value="1"/>
</dbReference>
<dbReference type="PANTHER" id="PTHR37322">
    <property type="match status" value="1"/>
</dbReference>
<dbReference type="GO" id="GO:0005576">
    <property type="term" value="C:extracellular region"/>
    <property type="evidence" value="ECO:0007669"/>
    <property type="project" value="InterPro"/>
</dbReference>
<dbReference type="Gene3D" id="1.50.10.100">
    <property type="entry name" value="Chondroitin AC/alginate lyase"/>
    <property type="match status" value="1"/>
</dbReference>
<dbReference type="Pfam" id="PF13585">
    <property type="entry name" value="CHU_C"/>
    <property type="match status" value="1"/>
</dbReference>
<dbReference type="Pfam" id="PF09093">
    <property type="entry name" value="Lyase_catalyt"/>
    <property type="match status" value="1"/>
</dbReference>
<protein>
    <submittedName>
        <fullName evidence="9">Gliding motility-associated C-terminal domain-containing protein</fullName>
    </submittedName>
</protein>
<reference evidence="10" key="1">
    <citation type="submission" date="2016-10" db="EMBL/GenBank/DDBJ databases">
        <authorList>
            <person name="Varghese N."/>
            <person name="Submissions S."/>
        </authorList>
    </citation>
    <scope>NUCLEOTIDE SEQUENCE [LARGE SCALE GENOMIC DNA]</scope>
    <source>
        <strain evidence="10">DSM 18609</strain>
    </source>
</reference>
<evidence type="ECO:0000256" key="3">
    <source>
        <dbReference type="ARBA" id="ARBA00011245"/>
    </source>
</evidence>
<dbReference type="EMBL" id="FMZH01000004">
    <property type="protein sequence ID" value="SDD07425.1"/>
    <property type="molecule type" value="Genomic_DNA"/>
</dbReference>
<organism evidence="9 10">
    <name type="scientific">Pedobacter soli</name>
    <dbReference type="NCBI Taxonomy" id="390242"/>
    <lineage>
        <taxon>Bacteria</taxon>
        <taxon>Pseudomonadati</taxon>
        <taxon>Bacteroidota</taxon>
        <taxon>Sphingobacteriia</taxon>
        <taxon>Sphingobacteriales</taxon>
        <taxon>Sphingobacteriaceae</taxon>
        <taxon>Pedobacter</taxon>
    </lineage>
</organism>
<dbReference type="SUPFAM" id="SSF48230">
    <property type="entry name" value="Chondroitin AC/alginate lyase"/>
    <property type="match status" value="1"/>
</dbReference>
<sequence>MLKKCLCFFAFILLLCHGLKAQLSEINAIKIKYFNFITDGAITSYSNNQVRDHYNRYLSAATNAQNNVGTAYDLNNPGPKWDLVNDADDIALYRLTNNYLYPLVVAYHLKGPIVNGNPSNPKYHSPELKVLILKIFGYIKVKGVSSTSDFTFKADPGKQVLNINNSDFGLRSIPFSRCIFLMKEELTAAGEFDYHMATLNGYTKFLGPQSPFPPPFAHPGYNADVVRSLVQSRLCYILAQNDNATDKVANMDYFKQFTNNACLIGTGWSDFIKPDFITYHHQRPYPYSYGGFATSNAILINYILKSTPYELDAQAQQNIKNCLMVYPKICADFDMPRSLTGRFPGSTSVALAFRYFFALLYATDPNNNQDAGKEFKRIYALPGAGYDYNANTELMLGEIVVNLANNAAVTQASPITGHFGFPYAGLNIHKYNGYQASVSGLSQYILNYEANATENLLGRYQSSGAMELLTVGNPKNRAANGLGINGWDWVHVPGVTGENVTFDELAIGTPKEFNDRRFLAHATLNNYGVFAMDYKDINSSPKGLSAYKTSFFYKDKILCLGTGIKHTGGTKAIHTTLFQTALTSAVAPTLINGTPRVGLSDTFSQTNGSLWATDAVGNGYVIPASEYNNNQIVIARSTQTSRDVGNTTNTQGDYAKAYLNHGVAPANGSYRYAIVMQGNTAGTQDLASNFASYFDVLQQDNKAHVVKFVEDNTYNYAIFDATAVFTQNAVKKVDKPCVVITQAINQGNNLKVSLTNPDLGLLNNGEVVTGAQVERIADFFYRAPKVMPVKLNLSGKWKLAAATADVALTVNGDETELVFSTINGKTIQTELVKAETPPVNIPEATITGTTSACLNSATPAITFTGANGTAPYTFTYTVNDGSSQTVSTKDTEVSVTVPVPTNLAGKFTYTLSKVKDSNSEQVQSGSATVTVNALPAASISGSATVSQNSAAPTITFTGSSGTAPYTFTYNVNGAANQTITATGNTATVSAPTNTTGSFVYNLVSVADANCNQLQSGSATIVVNALPTAGISGNAAVCLNSATPAITFTGANGTAPYTFTYAVNGGSSQTVSTKDTEVSVTVPVLTNLAGKFTYTLSKVKDASSEQLQSGSATVTVNALPAASISGSATVSQNSTAPTIVFTGSSGTAPYTFTYNVNGSANKTITATGNTATVSVSTNTTGSFVYNLVSVADANCNQLQSGSATVVVNALPTASISGNAAVCLNSVAPTITFTGANGTAPYTFTYTINDGSSQTMTSNGITATIKVPTETPGTFSYRLINVADVNTNQKQSEAVTVTVNSLPVVSIHSNKGTFVQKGDILILTATGGEQYRWSGANIIGGQITPAITIKPTQSGTYKVTATNASGCVSDQTILITVIEDYKIEANNVLTPNSDGYNDKFIIKNIDHYPNNKLKIFDKAGRVVYTKQQYANDWDGTINGNPLNEGTYYYIIDLGSQASIIKGFISIIRN</sequence>
<dbReference type="InterPro" id="IPR014718">
    <property type="entry name" value="GH-type_carb-bd"/>
</dbReference>
<dbReference type="InterPro" id="IPR011071">
    <property type="entry name" value="Lyase_8-like_C"/>
</dbReference>
<evidence type="ECO:0000256" key="1">
    <source>
        <dbReference type="ARBA" id="ARBA00001913"/>
    </source>
</evidence>
<dbReference type="Gene3D" id="2.60.220.10">
    <property type="entry name" value="Polysaccharide lyase family 8-like, C-terminal"/>
    <property type="match status" value="1"/>
</dbReference>
<feature type="chain" id="PRO_5011620314" evidence="6">
    <location>
        <begin position="22"/>
        <end position="1467"/>
    </location>
</feature>
<dbReference type="InterPro" id="IPR026341">
    <property type="entry name" value="T9SS_type_B"/>
</dbReference>
<dbReference type="STRING" id="390242.SAMN04488024_10440"/>
<accession>A0A1G6RTZ4</accession>
<dbReference type="RefSeq" id="WP_090768017.1">
    <property type="nucleotide sequence ID" value="NZ_FMZH01000004.1"/>
</dbReference>
<dbReference type="Proteomes" id="UP000199455">
    <property type="component" value="Unassembled WGS sequence"/>
</dbReference>
<comment type="subunit">
    <text evidence="3">Monomer.</text>
</comment>
<evidence type="ECO:0000313" key="10">
    <source>
        <dbReference type="Proteomes" id="UP000199455"/>
    </source>
</evidence>
<feature type="domain" description="Polysaccharide lyase family 8 central" evidence="7">
    <location>
        <begin position="427"/>
        <end position="675"/>
    </location>
</feature>
<dbReference type="GO" id="GO:0005975">
    <property type="term" value="P:carbohydrate metabolic process"/>
    <property type="evidence" value="ECO:0007669"/>
    <property type="project" value="InterPro"/>
</dbReference>
<gene>
    <name evidence="9" type="ORF">SAMN04488024_10440</name>
</gene>
<dbReference type="SUPFAM" id="SSF74650">
    <property type="entry name" value="Galactose mutarotase-like"/>
    <property type="match status" value="1"/>
</dbReference>
<keyword evidence="5" id="KW-0456">Lyase</keyword>
<dbReference type="InterPro" id="IPR008929">
    <property type="entry name" value="Chondroitin_lyas"/>
</dbReference>
<evidence type="ECO:0000256" key="5">
    <source>
        <dbReference type="ARBA" id="ARBA00023239"/>
    </source>
</evidence>
<dbReference type="NCBIfam" id="TIGR04131">
    <property type="entry name" value="Bac_Flav_CTERM"/>
    <property type="match status" value="1"/>
</dbReference>
<keyword evidence="10" id="KW-1185">Reference proteome</keyword>
<dbReference type="InterPro" id="IPR011013">
    <property type="entry name" value="Gal_mutarotase_sf_dom"/>
</dbReference>
<dbReference type="GO" id="GO:0030246">
    <property type="term" value="F:carbohydrate binding"/>
    <property type="evidence" value="ECO:0007669"/>
    <property type="project" value="InterPro"/>
</dbReference>
<evidence type="ECO:0000256" key="6">
    <source>
        <dbReference type="SAM" id="SignalP"/>
    </source>
</evidence>
<evidence type="ECO:0000259" key="8">
    <source>
        <dbReference type="Pfam" id="PF09093"/>
    </source>
</evidence>
<comment type="similarity">
    <text evidence="2">Belongs to the polysaccharide lyase 8 family.</text>
</comment>
<evidence type="ECO:0000259" key="7">
    <source>
        <dbReference type="Pfam" id="PF02278"/>
    </source>
</evidence>
<proteinExistence type="inferred from homology"/>
<dbReference type="InterPro" id="IPR039174">
    <property type="entry name" value="Chondroitin_ABC_lyase"/>
</dbReference>
<dbReference type="SUPFAM" id="SSF49863">
    <property type="entry name" value="Hyaluronate lyase-like, C-terminal domain"/>
    <property type="match status" value="1"/>
</dbReference>
<comment type="cofactor">
    <cofactor evidence="1">
        <name>Ca(2+)</name>
        <dbReference type="ChEBI" id="CHEBI:29108"/>
    </cofactor>
</comment>
<name>A0A1G6RTZ4_9SPHI</name>
<keyword evidence="4" id="KW-0106">Calcium</keyword>
<dbReference type="InterPro" id="IPR015177">
    <property type="entry name" value="Lyase_catalyt"/>
</dbReference>
<dbReference type="Pfam" id="PF02278">
    <property type="entry name" value="Lyase_8"/>
    <property type="match status" value="1"/>
</dbReference>
<evidence type="ECO:0000256" key="4">
    <source>
        <dbReference type="ARBA" id="ARBA00022837"/>
    </source>
</evidence>
<evidence type="ECO:0000256" key="2">
    <source>
        <dbReference type="ARBA" id="ARBA00006699"/>
    </source>
</evidence>
<feature type="signal peptide" evidence="6">
    <location>
        <begin position="1"/>
        <end position="21"/>
    </location>
</feature>
<dbReference type="InterPro" id="IPR003159">
    <property type="entry name" value="Lyase_8_central_dom"/>
</dbReference>
<dbReference type="GO" id="GO:0006027">
    <property type="term" value="P:glycosaminoglycan catabolic process"/>
    <property type="evidence" value="ECO:0007669"/>
    <property type="project" value="InterPro"/>
</dbReference>
<keyword evidence="6" id="KW-0732">Signal</keyword>
<feature type="domain" description="Lyase catalytic" evidence="8">
    <location>
        <begin position="178"/>
        <end position="378"/>
    </location>
</feature>